<dbReference type="InterPro" id="IPR018060">
    <property type="entry name" value="HTH_AraC"/>
</dbReference>
<evidence type="ECO:0000313" key="5">
    <source>
        <dbReference type="EMBL" id="BBI31620.1"/>
    </source>
</evidence>
<dbReference type="InterPro" id="IPR003313">
    <property type="entry name" value="AraC-bd"/>
</dbReference>
<feature type="domain" description="HTH araC/xylS-type" evidence="4">
    <location>
        <begin position="188"/>
        <end position="289"/>
    </location>
</feature>
<dbReference type="SUPFAM" id="SSF46689">
    <property type="entry name" value="Homeodomain-like"/>
    <property type="match status" value="1"/>
</dbReference>
<keyword evidence="6" id="KW-1185">Reference proteome</keyword>
<dbReference type="OrthoDB" id="2582835at2"/>
<proteinExistence type="predicted"/>
<protein>
    <submittedName>
        <fullName evidence="5">AraC family transcriptional regulator</fullName>
    </submittedName>
</protein>
<dbReference type="PANTHER" id="PTHR43280:SF2">
    <property type="entry name" value="HTH-TYPE TRANSCRIPTIONAL REGULATOR EXSA"/>
    <property type="match status" value="1"/>
</dbReference>
<dbReference type="InterPro" id="IPR011051">
    <property type="entry name" value="RmlC_Cupin_sf"/>
</dbReference>
<dbReference type="Pfam" id="PF12833">
    <property type="entry name" value="HTH_18"/>
    <property type="match status" value="1"/>
</dbReference>
<dbReference type="EMBL" id="AP019400">
    <property type="protein sequence ID" value="BBI31620.1"/>
    <property type="molecule type" value="Genomic_DNA"/>
</dbReference>
<dbReference type="PANTHER" id="PTHR43280">
    <property type="entry name" value="ARAC-FAMILY TRANSCRIPTIONAL REGULATOR"/>
    <property type="match status" value="1"/>
</dbReference>
<dbReference type="Gene3D" id="1.10.10.60">
    <property type="entry name" value="Homeodomain-like"/>
    <property type="match status" value="1"/>
</dbReference>
<evidence type="ECO:0000256" key="1">
    <source>
        <dbReference type="ARBA" id="ARBA00023015"/>
    </source>
</evidence>
<dbReference type="Proteomes" id="UP000289856">
    <property type="component" value="Chromosome"/>
</dbReference>
<organism evidence="5 6">
    <name type="scientific">Cohnella abietis</name>
    <dbReference type="NCBI Taxonomy" id="2507935"/>
    <lineage>
        <taxon>Bacteria</taxon>
        <taxon>Bacillati</taxon>
        <taxon>Bacillota</taxon>
        <taxon>Bacilli</taxon>
        <taxon>Bacillales</taxon>
        <taxon>Paenibacillaceae</taxon>
        <taxon>Cohnella</taxon>
    </lineage>
</organism>
<evidence type="ECO:0000313" key="6">
    <source>
        <dbReference type="Proteomes" id="UP000289856"/>
    </source>
</evidence>
<accession>A0A3T1D0J2</accession>
<dbReference type="SUPFAM" id="SSF51182">
    <property type="entry name" value="RmlC-like cupins"/>
    <property type="match status" value="1"/>
</dbReference>
<evidence type="ECO:0000256" key="3">
    <source>
        <dbReference type="ARBA" id="ARBA00023163"/>
    </source>
</evidence>
<reference evidence="5 6" key="1">
    <citation type="submission" date="2019-01" db="EMBL/GenBank/DDBJ databases">
        <title>Complete genome sequence of Cohnella hallensis HS21 isolated from Korean fir (Abies koreana) rhizospheric soil.</title>
        <authorList>
            <person name="Jiang L."/>
            <person name="Kang S.W."/>
            <person name="Kim S."/>
            <person name="Jung J."/>
            <person name="Kim C.Y."/>
            <person name="Kim D.H."/>
            <person name="Kim S.W."/>
            <person name="Lee J."/>
        </authorList>
    </citation>
    <scope>NUCLEOTIDE SEQUENCE [LARGE SCALE GENOMIC DNA]</scope>
    <source>
        <strain evidence="5 6">HS21</strain>
    </source>
</reference>
<evidence type="ECO:0000256" key="2">
    <source>
        <dbReference type="ARBA" id="ARBA00023125"/>
    </source>
</evidence>
<keyword evidence="3" id="KW-0804">Transcription</keyword>
<dbReference type="AlphaFoldDB" id="A0A3T1D0J2"/>
<sequence>MGKPNLLMEKGEQFFADGFSLYVNRVSEDFDLPEHEHDFIEICYVWAGSGFHYIEDQTIRVTQGDLFFLPLGVSHIFRPSSNKPKEPLIIGNCIFDEKIFHFLTSILPEQYGLYSFRGMNAETDRWLQMREKSGEFGRLFESLYMEFEHKRTGYETMLSGLLLQLLIVMERAMTPEINKGNLIAERIDSVYRFVRDHLHEKQTLATVAQHIGVGERQLQRNLLDKAQLSFTSLLQKERIDRSCQLLIDPSLSSLTIADISSRVGIHDLKRFHLLFKQAMGMTPARYRQLNTQ</sequence>
<keyword evidence="1" id="KW-0805">Transcription regulation</keyword>
<dbReference type="PROSITE" id="PS01124">
    <property type="entry name" value="HTH_ARAC_FAMILY_2"/>
    <property type="match status" value="1"/>
</dbReference>
<dbReference type="InterPro" id="IPR014710">
    <property type="entry name" value="RmlC-like_jellyroll"/>
</dbReference>
<dbReference type="RefSeq" id="WP_130605552.1">
    <property type="nucleotide sequence ID" value="NZ_AP019400.1"/>
</dbReference>
<gene>
    <name evidence="5" type="ORF">KCTCHS21_10190</name>
</gene>
<dbReference type="InterPro" id="IPR009057">
    <property type="entry name" value="Homeodomain-like_sf"/>
</dbReference>
<dbReference type="SMART" id="SM00342">
    <property type="entry name" value="HTH_ARAC"/>
    <property type="match status" value="1"/>
</dbReference>
<dbReference type="Pfam" id="PF02311">
    <property type="entry name" value="AraC_binding"/>
    <property type="match status" value="1"/>
</dbReference>
<evidence type="ECO:0000259" key="4">
    <source>
        <dbReference type="PROSITE" id="PS01124"/>
    </source>
</evidence>
<keyword evidence="2" id="KW-0238">DNA-binding</keyword>
<dbReference type="PROSITE" id="PS00041">
    <property type="entry name" value="HTH_ARAC_FAMILY_1"/>
    <property type="match status" value="1"/>
</dbReference>
<dbReference type="InterPro" id="IPR018062">
    <property type="entry name" value="HTH_AraC-typ_CS"/>
</dbReference>
<name>A0A3T1D0J2_9BACL</name>
<dbReference type="GO" id="GO:0003700">
    <property type="term" value="F:DNA-binding transcription factor activity"/>
    <property type="evidence" value="ECO:0007669"/>
    <property type="project" value="InterPro"/>
</dbReference>
<dbReference type="GO" id="GO:0043565">
    <property type="term" value="F:sequence-specific DNA binding"/>
    <property type="evidence" value="ECO:0007669"/>
    <property type="project" value="InterPro"/>
</dbReference>
<dbReference type="KEGG" id="cohn:KCTCHS21_10190"/>
<dbReference type="Gene3D" id="2.60.120.10">
    <property type="entry name" value="Jelly Rolls"/>
    <property type="match status" value="1"/>
</dbReference>